<dbReference type="EMBL" id="PDUG01000018">
    <property type="protein sequence ID" value="PIC12788.1"/>
    <property type="molecule type" value="Genomic_DNA"/>
</dbReference>
<organism evidence="1 2">
    <name type="scientific">Caenorhabditis nigoni</name>
    <dbReference type="NCBI Taxonomy" id="1611254"/>
    <lineage>
        <taxon>Eukaryota</taxon>
        <taxon>Metazoa</taxon>
        <taxon>Ecdysozoa</taxon>
        <taxon>Nematoda</taxon>
        <taxon>Chromadorea</taxon>
        <taxon>Rhabditida</taxon>
        <taxon>Rhabditina</taxon>
        <taxon>Rhabditomorpha</taxon>
        <taxon>Rhabditoidea</taxon>
        <taxon>Rhabditidae</taxon>
        <taxon>Peloderinae</taxon>
        <taxon>Caenorhabditis</taxon>
    </lineage>
</organism>
<gene>
    <name evidence="1" type="ORF">B9Z55_028163</name>
</gene>
<evidence type="ECO:0000313" key="2">
    <source>
        <dbReference type="Proteomes" id="UP000230233"/>
    </source>
</evidence>
<proteinExistence type="predicted"/>
<keyword evidence="2" id="KW-1185">Reference proteome</keyword>
<sequence>MADKLLKGRNRRANYSNSSSRFQSVARFRTSFERFRFIRMSGICYRWNPRFSSMSIDRTRIWTCLWT</sequence>
<evidence type="ECO:0000313" key="1">
    <source>
        <dbReference type="EMBL" id="PIC12788.1"/>
    </source>
</evidence>
<accession>A0A2G5SCH8</accession>
<comment type="caution">
    <text evidence="1">The sequence shown here is derived from an EMBL/GenBank/DDBJ whole genome shotgun (WGS) entry which is preliminary data.</text>
</comment>
<name>A0A2G5SCH8_9PELO</name>
<dbReference type="Proteomes" id="UP000230233">
    <property type="component" value="Unassembled WGS sequence"/>
</dbReference>
<dbReference type="AlphaFoldDB" id="A0A2G5SCH8"/>
<reference evidence="2" key="1">
    <citation type="submission" date="2017-10" db="EMBL/GenBank/DDBJ databases">
        <title>Rapid genome shrinkage in a self-fertile nematode reveals novel sperm competition proteins.</title>
        <authorList>
            <person name="Yin D."/>
            <person name="Schwarz E.M."/>
            <person name="Thomas C.G."/>
            <person name="Felde R.L."/>
            <person name="Korf I.F."/>
            <person name="Cutter A.D."/>
            <person name="Schartner C.M."/>
            <person name="Ralston E.J."/>
            <person name="Meyer B.J."/>
            <person name="Haag E.S."/>
        </authorList>
    </citation>
    <scope>NUCLEOTIDE SEQUENCE [LARGE SCALE GENOMIC DNA]</scope>
    <source>
        <strain evidence="2">JU1422</strain>
    </source>
</reference>
<protein>
    <submittedName>
        <fullName evidence="1">Uncharacterized protein</fullName>
    </submittedName>
</protein>